<organism evidence="2 3">
    <name type="scientific">Artemisia annua</name>
    <name type="common">Sweet wormwood</name>
    <dbReference type="NCBI Taxonomy" id="35608"/>
    <lineage>
        <taxon>Eukaryota</taxon>
        <taxon>Viridiplantae</taxon>
        <taxon>Streptophyta</taxon>
        <taxon>Embryophyta</taxon>
        <taxon>Tracheophyta</taxon>
        <taxon>Spermatophyta</taxon>
        <taxon>Magnoliopsida</taxon>
        <taxon>eudicotyledons</taxon>
        <taxon>Gunneridae</taxon>
        <taxon>Pentapetalae</taxon>
        <taxon>asterids</taxon>
        <taxon>campanulids</taxon>
        <taxon>Asterales</taxon>
        <taxon>Asteraceae</taxon>
        <taxon>Asteroideae</taxon>
        <taxon>Anthemideae</taxon>
        <taxon>Artemisiinae</taxon>
        <taxon>Artemisia</taxon>
    </lineage>
</organism>
<feature type="transmembrane region" description="Helical" evidence="1">
    <location>
        <begin position="6"/>
        <end position="30"/>
    </location>
</feature>
<proteinExistence type="predicted"/>
<gene>
    <name evidence="2" type="ORF">CTI12_AA610460</name>
</gene>
<dbReference type="STRING" id="35608.A0A2U1KF47"/>
<reference evidence="2 3" key="1">
    <citation type="journal article" date="2018" name="Mol. Plant">
        <title>The genome of Artemisia annua provides insight into the evolution of Asteraceae family and artemisinin biosynthesis.</title>
        <authorList>
            <person name="Shen Q."/>
            <person name="Zhang L."/>
            <person name="Liao Z."/>
            <person name="Wang S."/>
            <person name="Yan T."/>
            <person name="Shi P."/>
            <person name="Liu M."/>
            <person name="Fu X."/>
            <person name="Pan Q."/>
            <person name="Wang Y."/>
            <person name="Lv Z."/>
            <person name="Lu X."/>
            <person name="Zhang F."/>
            <person name="Jiang W."/>
            <person name="Ma Y."/>
            <person name="Chen M."/>
            <person name="Hao X."/>
            <person name="Li L."/>
            <person name="Tang Y."/>
            <person name="Lv G."/>
            <person name="Zhou Y."/>
            <person name="Sun X."/>
            <person name="Brodelius P.E."/>
            <person name="Rose J.K.C."/>
            <person name="Tang K."/>
        </authorList>
    </citation>
    <scope>NUCLEOTIDE SEQUENCE [LARGE SCALE GENOMIC DNA]</scope>
    <source>
        <strain evidence="3">cv. Huhao1</strain>
        <tissue evidence="2">Leaf</tissue>
    </source>
</reference>
<keyword evidence="1" id="KW-0472">Membrane</keyword>
<keyword evidence="1" id="KW-1133">Transmembrane helix</keyword>
<evidence type="ECO:0000313" key="3">
    <source>
        <dbReference type="Proteomes" id="UP000245207"/>
    </source>
</evidence>
<evidence type="ECO:0000313" key="2">
    <source>
        <dbReference type="EMBL" id="PWA35331.1"/>
    </source>
</evidence>
<name>A0A2U1KF47_ARTAN</name>
<sequence>MDVSCGGFVLMQSCWLFCLCEIVVGVLSVIDPQGRCMRMEQRTSCYQSPPVSIDDEFQKCMNMGATDDEPATVIAVGCLHTSSVGLRAVKVNKNGLLNYKAKHVFYPPENRKFRCRCDYHWTSVFEVYKSSSSI</sequence>
<dbReference type="Proteomes" id="UP000245207">
    <property type="component" value="Unassembled WGS sequence"/>
</dbReference>
<accession>A0A2U1KF47</accession>
<dbReference type="PANTHER" id="PTHR36779:SF1">
    <property type="entry name" value="OS04G0600400 PROTEIN"/>
    <property type="match status" value="1"/>
</dbReference>
<keyword evidence="3" id="KW-1185">Reference proteome</keyword>
<dbReference type="AlphaFoldDB" id="A0A2U1KF47"/>
<evidence type="ECO:0000256" key="1">
    <source>
        <dbReference type="SAM" id="Phobius"/>
    </source>
</evidence>
<protein>
    <submittedName>
        <fullName evidence="2">Uncharacterized protein</fullName>
    </submittedName>
</protein>
<dbReference type="EMBL" id="PKPP01020220">
    <property type="protein sequence ID" value="PWA35331.1"/>
    <property type="molecule type" value="Genomic_DNA"/>
</dbReference>
<keyword evidence="1" id="KW-0812">Transmembrane</keyword>
<dbReference type="OrthoDB" id="1922696at2759"/>
<dbReference type="PANTHER" id="PTHR36779">
    <property type="entry name" value="OSJNBA0083N12.13 PROTEIN"/>
    <property type="match status" value="1"/>
</dbReference>
<comment type="caution">
    <text evidence="2">The sequence shown here is derived from an EMBL/GenBank/DDBJ whole genome shotgun (WGS) entry which is preliminary data.</text>
</comment>